<evidence type="ECO:0000256" key="1">
    <source>
        <dbReference type="SAM" id="MobiDB-lite"/>
    </source>
</evidence>
<protein>
    <recommendedName>
        <fullName evidence="4">Tat pathway signal protein</fullName>
    </recommendedName>
</protein>
<feature type="compositionally biased region" description="Low complexity" evidence="1">
    <location>
        <begin position="83"/>
        <end position="100"/>
    </location>
</feature>
<proteinExistence type="predicted"/>
<accession>A0A7I7KQH6</accession>
<dbReference type="RefSeq" id="WP_276045073.1">
    <property type="nucleotide sequence ID" value="NZ_AP022569.1"/>
</dbReference>
<gene>
    <name evidence="2" type="ORF">MCOO_01120</name>
</gene>
<dbReference type="AlphaFoldDB" id="A0A7I7KQH6"/>
<name>A0A7I7KQH6_9MYCO</name>
<keyword evidence="3" id="KW-1185">Reference proteome</keyword>
<evidence type="ECO:0000313" key="2">
    <source>
        <dbReference type="EMBL" id="BBX44097.1"/>
    </source>
</evidence>
<feature type="region of interest" description="Disordered" evidence="1">
    <location>
        <begin position="81"/>
        <end position="103"/>
    </location>
</feature>
<evidence type="ECO:0008006" key="4">
    <source>
        <dbReference type="Google" id="ProtNLM"/>
    </source>
</evidence>
<sequence>MTGGIALAVFGVAATACSSPPAPPGVDELEGQLTLAQRDSELANAAAVGAPQQLGAALTEVAAERAKHAQALTTEIARLAVNPTSTSAPTTTPTTSRAAAAPPPLADVVNSLKASAESASRLATTSSGYRAGLLGSIAAACTASYSVALASEATAS</sequence>
<dbReference type="EMBL" id="AP022569">
    <property type="protein sequence ID" value="BBX44097.1"/>
    <property type="molecule type" value="Genomic_DNA"/>
</dbReference>
<reference evidence="2 3" key="1">
    <citation type="journal article" date="2019" name="Emerg. Microbes Infect.">
        <title>Comprehensive subspecies identification of 175 nontuberculous mycobacteria species based on 7547 genomic profiles.</title>
        <authorList>
            <person name="Matsumoto Y."/>
            <person name="Kinjo T."/>
            <person name="Motooka D."/>
            <person name="Nabeya D."/>
            <person name="Jung N."/>
            <person name="Uechi K."/>
            <person name="Horii T."/>
            <person name="Iida T."/>
            <person name="Fujita J."/>
            <person name="Nakamura S."/>
        </authorList>
    </citation>
    <scope>NUCLEOTIDE SEQUENCE [LARGE SCALE GENOMIC DNA]</scope>
    <source>
        <strain evidence="2 3">JCM 12404</strain>
    </source>
</reference>
<dbReference type="Proteomes" id="UP000465866">
    <property type="component" value="Chromosome"/>
</dbReference>
<evidence type="ECO:0000313" key="3">
    <source>
        <dbReference type="Proteomes" id="UP000465866"/>
    </source>
</evidence>
<organism evidence="2 3">
    <name type="scientific">Mycobacterium cookii</name>
    <dbReference type="NCBI Taxonomy" id="1775"/>
    <lineage>
        <taxon>Bacteria</taxon>
        <taxon>Bacillati</taxon>
        <taxon>Actinomycetota</taxon>
        <taxon>Actinomycetes</taxon>
        <taxon>Mycobacteriales</taxon>
        <taxon>Mycobacteriaceae</taxon>
        <taxon>Mycobacterium</taxon>
    </lineage>
</organism>
<dbReference type="KEGG" id="mcoo:MCOO_01120"/>